<organism evidence="1 2">
    <name type="scientific">Umbelopsis ramanniana AG</name>
    <dbReference type="NCBI Taxonomy" id="1314678"/>
    <lineage>
        <taxon>Eukaryota</taxon>
        <taxon>Fungi</taxon>
        <taxon>Fungi incertae sedis</taxon>
        <taxon>Mucoromycota</taxon>
        <taxon>Mucoromycotina</taxon>
        <taxon>Umbelopsidomycetes</taxon>
        <taxon>Umbelopsidales</taxon>
        <taxon>Umbelopsidaceae</taxon>
        <taxon>Umbelopsis</taxon>
    </lineage>
</organism>
<protein>
    <submittedName>
        <fullName evidence="1">Uncharacterized protein</fullName>
    </submittedName>
</protein>
<dbReference type="EMBL" id="MU620899">
    <property type="protein sequence ID" value="KAI8582717.1"/>
    <property type="molecule type" value="Genomic_DNA"/>
</dbReference>
<dbReference type="AlphaFoldDB" id="A0AAD5EG31"/>
<dbReference type="Proteomes" id="UP001206595">
    <property type="component" value="Unassembled WGS sequence"/>
</dbReference>
<name>A0AAD5EG31_UMBRA</name>
<reference evidence="1" key="2">
    <citation type="journal article" date="2022" name="Proc. Natl. Acad. Sci. U.S.A.">
        <title>Diploid-dominant life cycles characterize the early evolution of Fungi.</title>
        <authorList>
            <person name="Amses K.R."/>
            <person name="Simmons D.R."/>
            <person name="Longcore J.E."/>
            <person name="Mondo S.J."/>
            <person name="Seto K."/>
            <person name="Jeronimo G.H."/>
            <person name="Bonds A.E."/>
            <person name="Quandt C.A."/>
            <person name="Davis W.J."/>
            <person name="Chang Y."/>
            <person name="Federici B.A."/>
            <person name="Kuo A."/>
            <person name="LaButti K."/>
            <person name="Pangilinan J."/>
            <person name="Andreopoulos W."/>
            <person name="Tritt A."/>
            <person name="Riley R."/>
            <person name="Hundley H."/>
            <person name="Johnson J."/>
            <person name="Lipzen A."/>
            <person name="Barry K."/>
            <person name="Lang B.F."/>
            <person name="Cuomo C.A."/>
            <person name="Buchler N.E."/>
            <person name="Grigoriev I.V."/>
            <person name="Spatafora J.W."/>
            <person name="Stajich J.E."/>
            <person name="James T.Y."/>
        </authorList>
    </citation>
    <scope>NUCLEOTIDE SEQUENCE</scope>
    <source>
        <strain evidence="1">AG</strain>
    </source>
</reference>
<comment type="caution">
    <text evidence="1">The sequence shown here is derived from an EMBL/GenBank/DDBJ whole genome shotgun (WGS) entry which is preliminary data.</text>
</comment>
<proteinExistence type="predicted"/>
<keyword evidence="2" id="KW-1185">Reference proteome</keyword>
<sequence length="123" mass="14586">MTCNITFSFTLSLFSQCQSDRNVDNLHPFFSILLSPFVSCLILCYEILPADRLFPALVYPHTHFRMIQYLQDELCPATLFLYMKANNRKMEPPIYKKKKKNQKPNVINALNFDRLNDRQKNYE</sequence>
<reference evidence="1" key="1">
    <citation type="submission" date="2021-06" db="EMBL/GenBank/DDBJ databases">
        <authorList>
            <consortium name="DOE Joint Genome Institute"/>
            <person name="Mondo S.J."/>
            <person name="Amses K.R."/>
            <person name="Simmons D.R."/>
            <person name="Longcore J.E."/>
            <person name="Seto K."/>
            <person name="Alves G.H."/>
            <person name="Bonds A.E."/>
            <person name="Quandt C.A."/>
            <person name="Davis W.J."/>
            <person name="Chang Y."/>
            <person name="Letcher P.M."/>
            <person name="Powell M.J."/>
            <person name="Kuo A."/>
            <person name="Labutti K."/>
            <person name="Pangilinan J."/>
            <person name="Andreopoulos W."/>
            <person name="Tritt A."/>
            <person name="Riley R."/>
            <person name="Hundley H."/>
            <person name="Johnson J."/>
            <person name="Lipzen A."/>
            <person name="Barry K."/>
            <person name="Berbee M.L."/>
            <person name="Buchler N.E."/>
            <person name="Grigoriev I.V."/>
            <person name="Spatafora J.W."/>
            <person name="Stajich J.E."/>
            <person name="James T.Y."/>
        </authorList>
    </citation>
    <scope>NUCLEOTIDE SEQUENCE</scope>
    <source>
        <strain evidence="1">AG</strain>
    </source>
</reference>
<evidence type="ECO:0000313" key="2">
    <source>
        <dbReference type="Proteomes" id="UP001206595"/>
    </source>
</evidence>
<gene>
    <name evidence="1" type="ORF">K450DRAFT_226586</name>
</gene>
<dbReference type="GeneID" id="75911932"/>
<dbReference type="RefSeq" id="XP_051447721.1">
    <property type="nucleotide sequence ID" value="XM_051586584.1"/>
</dbReference>
<evidence type="ECO:0000313" key="1">
    <source>
        <dbReference type="EMBL" id="KAI8582717.1"/>
    </source>
</evidence>
<accession>A0AAD5EG31</accession>